<dbReference type="Gene3D" id="1.10.260.40">
    <property type="entry name" value="lambda repressor-like DNA-binding domains"/>
    <property type="match status" value="1"/>
</dbReference>
<dbReference type="InterPro" id="IPR010982">
    <property type="entry name" value="Lambda_DNA-bd_dom_sf"/>
</dbReference>
<dbReference type="SMART" id="SM00530">
    <property type="entry name" value="HTH_XRE"/>
    <property type="match status" value="1"/>
</dbReference>
<dbReference type="EMBL" id="LEKT01000022">
    <property type="protein sequence ID" value="KMO86486.1"/>
    <property type="molecule type" value="Genomic_DNA"/>
</dbReference>
<dbReference type="InterPro" id="IPR001387">
    <property type="entry name" value="Cro/C1-type_HTH"/>
</dbReference>
<dbReference type="PANTHER" id="PTHR46558">
    <property type="entry name" value="TRACRIPTIONAL REGULATORY PROTEIN-RELATED-RELATED"/>
    <property type="match status" value="1"/>
</dbReference>
<comment type="caution">
    <text evidence="3">The sequence shown here is derived from an EMBL/GenBank/DDBJ whole genome shotgun (WGS) entry which is preliminary data.</text>
</comment>
<evidence type="ECO:0000313" key="4">
    <source>
        <dbReference type="Proteomes" id="UP000036503"/>
    </source>
</evidence>
<evidence type="ECO:0000256" key="1">
    <source>
        <dbReference type="ARBA" id="ARBA00023125"/>
    </source>
</evidence>
<dbReference type="AlphaFoldDB" id="A0A0J6ZNL7"/>
<dbReference type="InParanoid" id="A0A0J6ZNL7"/>
<gene>
    <name evidence="3" type="ORF">AB840_07975</name>
</gene>
<reference evidence="3 4" key="1">
    <citation type="submission" date="2015-06" db="EMBL/GenBank/DDBJ databases">
        <title>Draft genome sequence of beer spoilage bacterium Megasphaera cerevisiae type strain 20462.</title>
        <authorList>
            <person name="Kutumbaka K."/>
            <person name="Pasmowitz J."/>
            <person name="Mategko J."/>
            <person name="Reyes D."/>
            <person name="Friedrich A."/>
            <person name="Han S."/>
            <person name="Martens-Habbena W."/>
            <person name="Neal-McKinney J."/>
            <person name="Janagama H.K."/>
            <person name="Nadala C."/>
            <person name="Samadpour M."/>
        </authorList>
    </citation>
    <scope>NUCLEOTIDE SEQUENCE [LARGE SCALE GENOMIC DNA]</scope>
    <source>
        <strain evidence="3 4">DSM 20462</strain>
    </source>
</reference>
<protein>
    <submittedName>
        <fullName evidence="3">Cro/Cl family transcriptional regulator</fullName>
    </submittedName>
</protein>
<dbReference type="Proteomes" id="UP000036503">
    <property type="component" value="Unassembled WGS sequence"/>
</dbReference>
<dbReference type="FunCoup" id="A0A0J6ZNL7">
    <property type="interactions" value="6"/>
</dbReference>
<evidence type="ECO:0000313" key="3">
    <source>
        <dbReference type="EMBL" id="KMO86486.1"/>
    </source>
</evidence>
<dbReference type="PROSITE" id="PS50943">
    <property type="entry name" value="HTH_CROC1"/>
    <property type="match status" value="1"/>
</dbReference>
<organism evidence="3 4">
    <name type="scientific">Megasphaera cerevisiae DSM 20462</name>
    <dbReference type="NCBI Taxonomy" id="1122219"/>
    <lineage>
        <taxon>Bacteria</taxon>
        <taxon>Bacillati</taxon>
        <taxon>Bacillota</taxon>
        <taxon>Negativicutes</taxon>
        <taxon>Veillonellales</taxon>
        <taxon>Veillonellaceae</taxon>
        <taxon>Megasphaera</taxon>
    </lineage>
</organism>
<evidence type="ECO:0000259" key="2">
    <source>
        <dbReference type="PROSITE" id="PS50943"/>
    </source>
</evidence>
<sequence>MKFYSRLKYLRLEARLSQADVAKVLSCSQVGYSMYELGKRKISVEKLILLSKMYHTSMDYMVGLTDEREPRSGRYRRA</sequence>
<accession>A0A0J6ZNL7</accession>
<name>A0A0J6ZNL7_9FIRM</name>
<dbReference type="Pfam" id="PF01381">
    <property type="entry name" value="HTH_3"/>
    <property type="match status" value="1"/>
</dbReference>
<dbReference type="SUPFAM" id="SSF47413">
    <property type="entry name" value="lambda repressor-like DNA-binding domains"/>
    <property type="match status" value="1"/>
</dbReference>
<dbReference type="PATRIC" id="fig|1122219.3.peg.1277"/>
<dbReference type="CDD" id="cd00093">
    <property type="entry name" value="HTH_XRE"/>
    <property type="match status" value="1"/>
</dbReference>
<dbReference type="PANTHER" id="PTHR46558:SF11">
    <property type="entry name" value="HTH-TYPE TRANSCRIPTIONAL REGULATOR XRE"/>
    <property type="match status" value="1"/>
</dbReference>
<keyword evidence="4" id="KW-1185">Reference proteome</keyword>
<feature type="domain" description="HTH cro/C1-type" evidence="2">
    <location>
        <begin position="7"/>
        <end position="61"/>
    </location>
</feature>
<dbReference type="RefSeq" id="WP_048514318.1">
    <property type="nucleotide sequence ID" value="NZ_LEKT01000022.1"/>
</dbReference>
<proteinExistence type="predicted"/>
<dbReference type="OrthoDB" id="9812239at2"/>
<keyword evidence="1" id="KW-0238">DNA-binding</keyword>
<dbReference type="GO" id="GO:0003677">
    <property type="term" value="F:DNA binding"/>
    <property type="evidence" value="ECO:0007669"/>
    <property type="project" value="UniProtKB-KW"/>
</dbReference>
<dbReference type="STRING" id="39029.BSR42_07800"/>